<evidence type="ECO:0000313" key="5">
    <source>
        <dbReference type="Proteomes" id="UP000018936"/>
    </source>
</evidence>
<dbReference type="Proteomes" id="UP000018936">
    <property type="component" value="Unassembled WGS sequence"/>
</dbReference>
<comment type="caution">
    <text evidence="4">The sequence shown here is derived from an EMBL/GenBank/DDBJ whole genome shotgun (WGS) entry which is preliminary data.</text>
</comment>
<dbReference type="AlphaFoldDB" id="V8NGF4"/>
<accession>V8NGF4</accession>
<keyword evidence="2" id="KW-0732">Signal</keyword>
<feature type="signal peptide" evidence="2">
    <location>
        <begin position="1"/>
        <end position="21"/>
    </location>
</feature>
<dbReference type="PROSITE" id="PS50202">
    <property type="entry name" value="MSP"/>
    <property type="match status" value="1"/>
</dbReference>
<feature type="region of interest" description="Disordered" evidence="1">
    <location>
        <begin position="114"/>
        <end position="151"/>
    </location>
</feature>
<evidence type="ECO:0000256" key="2">
    <source>
        <dbReference type="SAM" id="SignalP"/>
    </source>
</evidence>
<gene>
    <name evidence="4" type="primary">ZAN</name>
    <name evidence="4" type="ORF">L345_13085</name>
</gene>
<evidence type="ECO:0000256" key="1">
    <source>
        <dbReference type="SAM" id="MobiDB-lite"/>
    </source>
</evidence>
<organism evidence="4 5">
    <name type="scientific">Ophiophagus hannah</name>
    <name type="common">King cobra</name>
    <name type="synonym">Naja hannah</name>
    <dbReference type="NCBI Taxonomy" id="8665"/>
    <lineage>
        <taxon>Eukaryota</taxon>
        <taxon>Metazoa</taxon>
        <taxon>Chordata</taxon>
        <taxon>Craniata</taxon>
        <taxon>Vertebrata</taxon>
        <taxon>Euteleostomi</taxon>
        <taxon>Lepidosauria</taxon>
        <taxon>Squamata</taxon>
        <taxon>Bifurcata</taxon>
        <taxon>Unidentata</taxon>
        <taxon>Episquamata</taxon>
        <taxon>Toxicofera</taxon>
        <taxon>Serpentes</taxon>
        <taxon>Colubroidea</taxon>
        <taxon>Elapidae</taxon>
        <taxon>Elapinae</taxon>
        <taxon>Ophiophagus</taxon>
    </lineage>
</organism>
<feature type="chain" id="PRO_5004770808" evidence="2">
    <location>
        <begin position="22"/>
        <end position="151"/>
    </location>
</feature>
<protein>
    <submittedName>
        <fullName evidence="4">Zonadhesin</fullName>
    </submittedName>
</protein>
<dbReference type="OrthoDB" id="9007564at2759"/>
<evidence type="ECO:0000259" key="3">
    <source>
        <dbReference type="PROSITE" id="PS50202"/>
    </source>
</evidence>
<feature type="compositionally biased region" description="Pro residues" evidence="1">
    <location>
        <begin position="141"/>
        <end position="151"/>
    </location>
</feature>
<proteinExistence type="predicted"/>
<evidence type="ECO:0000313" key="4">
    <source>
        <dbReference type="EMBL" id="ETE61165.1"/>
    </source>
</evidence>
<dbReference type="EMBL" id="AZIM01004127">
    <property type="protein sequence ID" value="ETE61165.1"/>
    <property type="molecule type" value="Genomic_DNA"/>
</dbReference>
<sequence>MQALVGLFCLSLLLATGKTSSFTIVKSCYQASKCLRSSKRNSFMKVNVNIECSSSPAGKMESEGGKAPVHWSNELPNNQLLPEVFNRPKSRAAVVFNPNPNDIKFKAVEDVKSTDLPVKLTNPTVKPTDPPVKPTDTPVKPTDPPVKPTDP</sequence>
<reference evidence="4 5" key="1">
    <citation type="journal article" date="2013" name="Proc. Natl. Acad. Sci. U.S.A.">
        <title>The king cobra genome reveals dynamic gene evolution and adaptation in the snake venom system.</title>
        <authorList>
            <person name="Vonk F.J."/>
            <person name="Casewell N.R."/>
            <person name="Henkel C.V."/>
            <person name="Heimberg A.M."/>
            <person name="Jansen H.J."/>
            <person name="McCleary R.J."/>
            <person name="Kerkkamp H.M."/>
            <person name="Vos R.A."/>
            <person name="Guerreiro I."/>
            <person name="Calvete J.J."/>
            <person name="Wuster W."/>
            <person name="Woods A.E."/>
            <person name="Logan J.M."/>
            <person name="Harrison R.A."/>
            <person name="Castoe T.A."/>
            <person name="de Koning A.P."/>
            <person name="Pollock D.D."/>
            <person name="Yandell M."/>
            <person name="Calderon D."/>
            <person name="Renjifo C."/>
            <person name="Currier R.B."/>
            <person name="Salgado D."/>
            <person name="Pla D."/>
            <person name="Sanz L."/>
            <person name="Hyder A.S."/>
            <person name="Ribeiro J.M."/>
            <person name="Arntzen J.W."/>
            <person name="van den Thillart G.E."/>
            <person name="Boetzer M."/>
            <person name="Pirovano W."/>
            <person name="Dirks R.P."/>
            <person name="Spaink H.P."/>
            <person name="Duboule D."/>
            <person name="McGlinn E."/>
            <person name="Kini R.M."/>
            <person name="Richardson M.K."/>
        </authorList>
    </citation>
    <scope>NUCLEOTIDE SEQUENCE</scope>
    <source>
        <tissue evidence="4">Blood</tissue>
    </source>
</reference>
<keyword evidence="5" id="KW-1185">Reference proteome</keyword>
<feature type="non-terminal residue" evidence="4">
    <location>
        <position position="151"/>
    </location>
</feature>
<feature type="domain" description="MSP" evidence="3">
    <location>
        <begin position="93"/>
        <end position="151"/>
    </location>
</feature>
<dbReference type="InterPro" id="IPR000535">
    <property type="entry name" value="MSP_dom"/>
</dbReference>
<name>V8NGF4_OPHHA</name>